<dbReference type="OrthoDB" id="445362at2759"/>
<organism evidence="3 4">
    <name type="scientific">Coemansia spiralis</name>
    <dbReference type="NCBI Taxonomy" id="417178"/>
    <lineage>
        <taxon>Eukaryota</taxon>
        <taxon>Fungi</taxon>
        <taxon>Fungi incertae sedis</taxon>
        <taxon>Zoopagomycota</taxon>
        <taxon>Kickxellomycotina</taxon>
        <taxon>Kickxellomycetes</taxon>
        <taxon>Kickxellales</taxon>
        <taxon>Kickxellaceae</taxon>
        <taxon>Coemansia</taxon>
    </lineage>
</organism>
<feature type="compositionally biased region" description="Pro residues" evidence="1">
    <location>
        <begin position="841"/>
        <end position="850"/>
    </location>
</feature>
<dbReference type="PANTHER" id="PTHR13357:SF1">
    <property type="entry name" value="NCK-INTERACTING PROTEIN WITH SH3 DOMAIN"/>
    <property type="match status" value="1"/>
</dbReference>
<dbReference type="EMBL" id="JANBTW010000012">
    <property type="protein sequence ID" value="KAJ2679373.1"/>
    <property type="molecule type" value="Genomic_DNA"/>
</dbReference>
<feature type="compositionally biased region" description="Low complexity" evidence="1">
    <location>
        <begin position="718"/>
        <end position="734"/>
    </location>
</feature>
<feature type="region of interest" description="Disordered" evidence="1">
    <location>
        <begin position="862"/>
        <end position="881"/>
    </location>
</feature>
<feature type="compositionally biased region" description="Polar residues" evidence="1">
    <location>
        <begin position="862"/>
        <end position="879"/>
    </location>
</feature>
<dbReference type="InterPro" id="IPR018556">
    <property type="entry name" value="SPIN90/Ldb17_LRD"/>
</dbReference>
<name>A0A9W8KZY1_9FUNG</name>
<sequence>MHASHTADFSVAPEVGPAGGNSSATVVPASEPETIHGSLSHVHSVPRVRSSRFSVLLDSSVDYTAYRAEYGHRFLQQQPKFDSLRDAEVELECILHDDAFALSNSSTSAVMAENVALAIDWFISALVLLFDGDEPFQNPDFLRFCCMFFASPLYENNTRLVQRHMVKRTYAELNTGPDDGYGDTLWLLLAFLHLITEFQQDTYLLCKDTGLFPLLQRLVLRAPEKHLHVLAMSLMFEIAQAVSLSQPDLLCATDDFLLFLFEYIERMRYAESDVYNNTGTKLVLALNEQFLRLNNGLKPATVVVTDQQLLAPCGGDTIQSRNNNPGIEPPSSPLSIRSTGRQISHDTYNSTHSQTLPRAAHHVRTSSACFPAASHADSKEATAEVAATDICGNLPPPLHPTLRTLSAEMHLLSRSRSMDFNSLIHSESKTQQHQDEALPDSQSHTQSTPVVAILARRADCCKTFTENLVFLLNRETDPATQTLILNMLTCILANASTSGILYTNDMHVLVDILIRDLSNLSEGQQRLRQAYLRVVCALLRNTVFLAIRHRLSDIELCLVNILRQSLICSQGSRSAVSRRGSVSSSSTRHNSMVSSDLSALVSGVNGRGSQEMRRESRAASPVSSLSSVVSDETCYMRQTDDHHHNTEPQIKISRRPAPPPPPKSLAASCLASGSQPVRHSQNSPTLLQPTPHGGSPLRPSSPQQLRRRRAPPPPPPSSSSSSRVSRLSRVTSARDLAQLNTVNEGIELDSPCGSDAGGSRSPRRKAPPPPPPRPRSRSASRGCYAATASSAQGHQQQQRSLQTPTPPPVIPRRREKVEQSGLRRQLSVKRSVSKYKRSSIRPPPPPPPVSPATVVVSQNHADNLSTDEPSADAISNTQQEDSHLTIHGRLSAYTRREDDDDIDDDMSEVMSARSDMEDSTEERRATRKLVENALRSCHEARHFAAARGMIAGSSG</sequence>
<gene>
    <name evidence="3" type="primary">LDB17</name>
    <name evidence="3" type="ORF">GGI25_001508</name>
</gene>
<accession>A0A9W8KZY1</accession>
<feature type="compositionally biased region" description="Low complexity" evidence="1">
    <location>
        <begin position="577"/>
        <end position="595"/>
    </location>
</feature>
<evidence type="ECO:0000313" key="4">
    <source>
        <dbReference type="Proteomes" id="UP001151518"/>
    </source>
</evidence>
<dbReference type="GO" id="GO:0051666">
    <property type="term" value="P:actin cortical patch localization"/>
    <property type="evidence" value="ECO:0007669"/>
    <property type="project" value="TreeGrafter"/>
</dbReference>
<dbReference type="InterPro" id="IPR030125">
    <property type="entry name" value="SPIN90/Ldb17"/>
</dbReference>
<dbReference type="GO" id="GO:0071933">
    <property type="term" value="F:Arp2/3 complex binding"/>
    <property type="evidence" value="ECO:0007669"/>
    <property type="project" value="TreeGrafter"/>
</dbReference>
<feature type="compositionally biased region" description="Low complexity" evidence="1">
    <location>
        <begin position="695"/>
        <end position="704"/>
    </location>
</feature>
<proteinExistence type="predicted"/>
<feature type="compositionally biased region" description="Polar residues" evidence="1">
    <location>
        <begin position="673"/>
        <end position="688"/>
    </location>
</feature>
<feature type="compositionally biased region" description="Polar residues" evidence="1">
    <location>
        <begin position="787"/>
        <end position="802"/>
    </location>
</feature>
<dbReference type="AlphaFoldDB" id="A0A9W8KZY1"/>
<dbReference type="GO" id="GO:0000147">
    <property type="term" value="P:actin cortical patch assembly"/>
    <property type="evidence" value="ECO:0007669"/>
    <property type="project" value="TreeGrafter"/>
</dbReference>
<reference evidence="3" key="1">
    <citation type="submission" date="2022-07" db="EMBL/GenBank/DDBJ databases">
        <title>Phylogenomic reconstructions and comparative analyses of Kickxellomycotina fungi.</title>
        <authorList>
            <person name="Reynolds N.K."/>
            <person name="Stajich J.E."/>
            <person name="Barry K."/>
            <person name="Grigoriev I.V."/>
            <person name="Crous P."/>
            <person name="Smith M.E."/>
        </authorList>
    </citation>
    <scope>NUCLEOTIDE SEQUENCE</scope>
    <source>
        <strain evidence="3">NRRL 3115</strain>
    </source>
</reference>
<feature type="region of interest" description="Disordered" evidence="1">
    <location>
        <begin position="577"/>
        <end position="853"/>
    </location>
</feature>
<dbReference type="PANTHER" id="PTHR13357">
    <property type="entry name" value="SH3 ADAPTER PROTEIN SPIN90 NCK INTERACTING PROTEIN WITH SH3 DOMAIN"/>
    <property type="match status" value="1"/>
</dbReference>
<evidence type="ECO:0000259" key="2">
    <source>
        <dbReference type="Pfam" id="PF09431"/>
    </source>
</evidence>
<dbReference type="GO" id="GO:0006897">
    <property type="term" value="P:endocytosis"/>
    <property type="evidence" value="ECO:0007669"/>
    <property type="project" value="TreeGrafter"/>
</dbReference>
<comment type="caution">
    <text evidence="3">The sequence shown here is derived from an EMBL/GenBank/DDBJ whole genome shotgun (WGS) entry which is preliminary data.</text>
</comment>
<evidence type="ECO:0000256" key="1">
    <source>
        <dbReference type="SAM" id="MobiDB-lite"/>
    </source>
</evidence>
<dbReference type="Pfam" id="PF09431">
    <property type="entry name" value="SPIN90_LRD"/>
    <property type="match status" value="1"/>
</dbReference>
<protein>
    <submittedName>
        <fullName evidence="3">Pre-rRNA processing</fullName>
    </submittedName>
</protein>
<feature type="region of interest" description="Disordered" evidence="1">
    <location>
        <begin position="1"/>
        <end position="28"/>
    </location>
</feature>
<feature type="region of interest" description="Disordered" evidence="1">
    <location>
        <begin position="315"/>
        <end position="339"/>
    </location>
</feature>
<dbReference type="Proteomes" id="UP001151518">
    <property type="component" value="Unassembled WGS sequence"/>
</dbReference>
<evidence type="ECO:0000313" key="3">
    <source>
        <dbReference type="EMBL" id="KAJ2679373.1"/>
    </source>
</evidence>
<dbReference type="GO" id="GO:0030479">
    <property type="term" value="C:actin cortical patch"/>
    <property type="evidence" value="ECO:0007669"/>
    <property type="project" value="TreeGrafter"/>
</dbReference>
<feature type="domain" description="SPIN90/Ldb17 leucine-rich" evidence="2">
    <location>
        <begin position="443"/>
        <end position="554"/>
    </location>
</feature>
<feature type="compositionally biased region" description="Low complexity" evidence="1">
    <location>
        <begin position="620"/>
        <end position="630"/>
    </location>
</feature>